<accession>W7J628</accession>
<dbReference type="Proteomes" id="UP000019277">
    <property type="component" value="Unassembled WGS sequence"/>
</dbReference>
<keyword evidence="1" id="KW-0808">Transferase</keyword>
<evidence type="ECO:0000313" key="1">
    <source>
        <dbReference type="EMBL" id="EWC64471.1"/>
    </source>
</evidence>
<dbReference type="STRING" id="909613.UO65_0078"/>
<keyword evidence="2" id="KW-1185">Reference proteome</keyword>
<proteinExistence type="predicted"/>
<organism evidence="1 2">
    <name type="scientific">Actinokineospora spheciospongiae</name>
    <dbReference type="NCBI Taxonomy" id="909613"/>
    <lineage>
        <taxon>Bacteria</taxon>
        <taxon>Bacillati</taxon>
        <taxon>Actinomycetota</taxon>
        <taxon>Actinomycetes</taxon>
        <taxon>Pseudonocardiales</taxon>
        <taxon>Pseudonocardiaceae</taxon>
        <taxon>Actinokineospora</taxon>
    </lineage>
</organism>
<comment type="caution">
    <text evidence="1">The sequence shown here is derived from an EMBL/GenBank/DDBJ whole genome shotgun (WGS) entry which is preliminary data.</text>
</comment>
<dbReference type="eggNOG" id="COG0438">
    <property type="taxonomic scope" value="Bacteria"/>
</dbReference>
<protein>
    <submittedName>
        <fullName evidence="1">Glycosyltransferase domain containing protein</fullName>
    </submittedName>
</protein>
<name>W7J628_9PSEU</name>
<dbReference type="EMBL" id="AYXG01000004">
    <property type="protein sequence ID" value="EWC64471.1"/>
    <property type="molecule type" value="Genomic_DNA"/>
</dbReference>
<dbReference type="GO" id="GO:0016740">
    <property type="term" value="F:transferase activity"/>
    <property type="evidence" value="ECO:0007669"/>
    <property type="project" value="UniProtKB-KW"/>
</dbReference>
<dbReference type="SUPFAM" id="SSF53756">
    <property type="entry name" value="UDP-Glycosyltransferase/glycogen phosphorylase"/>
    <property type="match status" value="1"/>
</dbReference>
<reference evidence="1 2" key="1">
    <citation type="journal article" date="2014" name="Genome Announc.">
        <title>Draft Genome Sequence of the Antitrypanosomally Active Sponge-Associated Bacterium Actinokineospora sp. Strain EG49.</title>
        <authorList>
            <person name="Harjes J."/>
            <person name="Ryu T."/>
            <person name="Abdelmohsen U.R."/>
            <person name="Moitinho-Silva L."/>
            <person name="Horn H."/>
            <person name="Ravasi T."/>
            <person name="Hentschel U."/>
        </authorList>
    </citation>
    <scope>NUCLEOTIDE SEQUENCE [LARGE SCALE GENOMIC DNA]</scope>
    <source>
        <strain evidence="1 2">EG49</strain>
    </source>
</reference>
<dbReference type="AlphaFoldDB" id="W7J628"/>
<sequence>MSETAIAGAGQRLVEITQALGDRHAVRVIARPAPDIVDLGAADLVPPSAAEPAIAAADAVLFFDTPDRERIELAVAHRKVIVGECRAPLEHMGYPSVLACPDPTGEHQRFLGAYRRLLQVAHHFLCRSQVERAALLSTLCAFGRITPPDMVRSWTLDHLVTTVPVGFSRRGLAAADAAVPRHLADFLWTGGIWAFFQPLMLVEAMAVLRDRGVDATAAYLHAAPTEDTRATIDSVAKAIADAALADRVYLRTEALPLSERDQYVKAAQAYVCVAKPGVENETGTRLRLRDTWLHGIPTVIDPYGISGDLVASEGLGVVLRDPSPESLADALQAVKTGAVAAPGRRLERLYETSTAAFADWLDEELRRG</sequence>
<dbReference type="Gene3D" id="3.40.50.2000">
    <property type="entry name" value="Glycogen Phosphorylase B"/>
    <property type="match status" value="1"/>
</dbReference>
<evidence type="ECO:0000313" key="2">
    <source>
        <dbReference type="Proteomes" id="UP000019277"/>
    </source>
</evidence>
<gene>
    <name evidence="1" type="ORF">UO65_0078</name>
</gene>